<evidence type="ECO:0000256" key="4">
    <source>
        <dbReference type="ARBA" id="ARBA00022692"/>
    </source>
</evidence>
<dbReference type="SUPFAM" id="SSF81324">
    <property type="entry name" value="Voltage-gated potassium channels"/>
    <property type="match status" value="1"/>
</dbReference>
<dbReference type="Proteomes" id="UP000319342">
    <property type="component" value="Chromosome"/>
</dbReference>
<keyword evidence="6" id="KW-0851">Voltage-gated channel</keyword>
<dbReference type="AlphaFoldDB" id="A0A518D295"/>
<evidence type="ECO:0000256" key="2">
    <source>
        <dbReference type="ARBA" id="ARBA00022448"/>
    </source>
</evidence>
<evidence type="ECO:0000256" key="13">
    <source>
        <dbReference type="SAM" id="Phobius"/>
    </source>
</evidence>
<dbReference type="PRINTS" id="PR00169">
    <property type="entry name" value="KCHANNEL"/>
</dbReference>
<organism evidence="15 16">
    <name type="scientific">Rohdeia mirabilis</name>
    <dbReference type="NCBI Taxonomy" id="2528008"/>
    <lineage>
        <taxon>Bacteria</taxon>
        <taxon>Pseudomonadati</taxon>
        <taxon>Planctomycetota</taxon>
        <taxon>Planctomycetia</taxon>
        <taxon>Planctomycetia incertae sedis</taxon>
        <taxon>Rohdeia</taxon>
    </lineage>
</organism>
<keyword evidence="16" id="KW-1185">Reference proteome</keyword>
<keyword evidence="2" id="KW-0813">Transport</keyword>
<feature type="transmembrane region" description="Helical" evidence="13">
    <location>
        <begin position="122"/>
        <end position="142"/>
    </location>
</feature>
<feature type="transmembrane region" description="Helical" evidence="13">
    <location>
        <begin position="183"/>
        <end position="208"/>
    </location>
</feature>
<feature type="transmembrane region" description="Helical" evidence="13">
    <location>
        <begin position="44"/>
        <end position="62"/>
    </location>
</feature>
<evidence type="ECO:0000256" key="5">
    <source>
        <dbReference type="ARBA" id="ARBA00022826"/>
    </source>
</evidence>
<comment type="subcellular location">
    <subcellularLocation>
        <location evidence="1">Membrane</location>
        <topology evidence="1">Multi-pass membrane protein</topology>
    </subcellularLocation>
</comment>
<dbReference type="Gene3D" id="1.20.120.350">
    <property type="entry name" value="Voltage-gated potassium channels. Chain C"/>
    <property type="match status" value="1"/>
</dbReference>
<evidence type="ECO:0000313" key="15">
    <source>
        <dbReference type="EMBL" id="QDU85600.1"/>
    </source>
</evidence>
<reference evidence="15 16" key="1">
    <citation type="submission" date="2019-02" db="EMBL/GenBank/DDBJ databases">
        <title>Deep-cultivation of Planctomycetes and their phenomic and genomic characterization uncovers novel biology.</title>
        <authorList>
            <person name="Wiegand S."/>
            <person name="Jogler M."/>
            <person name="Boedeker C."/>
            <person name="Pinto D."/>
            <person name="Vollmers J."/>
            <person name="Rivas-Marin E."/>
            <person name="Kohn T."/>
            <person name="Peeters S.H."/>
            <person name="Heuer A."/>
            <person name="Rast P."/>
            <person name="Oberbeckmann S."/>
            <person name="Bunk B."/>
            <person name="Jeske O."/>
            <person name="Meyerdierks A."/>
            <person name="Storesund J.E."/>
            <person name="Kallscheuer N."/>
            <person name="Luecker S."/>
            <person name="Lage O.M."/>
            <person name="Pohl T."/>
            <person name="Merkel B.J."/>
            <person name="Hornburger P."/>
            <person name="Mueller R.-W."/>
            <person name="Bruemmer F."/>
            <person name="Labrenz M."/>
            <person name="Spormann A.M."/>
            <person name="Op den Camp H."/>
            <person name="Overmann J."/>
            <person name="Amann R."/>
            <person name="Jetten M.S.M."/>
            <person name="Mascher T."/>
            <person name="Medema M.H."/>
            <person name="Devos D.P."/>
            <person name="Kaster A.-K."/>
            <person name="Ovreas L."/>
            <person name="Rohde M."/>
            <person name="Galperin M.Y."/>
            <person name="Jogler C."/>
        </authorList>
    </citation>
    <scope>NUCLEOTIDE SEQUENCE [LARGE SCALE GENOMIC DNA]</scope>
    <source>
        <strain evidence="15 16">Pla163</strain>
    </source>
</reference>
<feature type="coiled-coil region" evidence="12">
    <location>
        <begin position="212"/>
        <end position="239"/>
    </location>
</feature>
<evidence type="ECO:0000256" key="11">
    <source>
        <dbReference type="ARBA" id="ARBA00023303"/>
    </source>
</evidence>
<evidence type="ECO:0000259" key="14">
    <source>
        <dbReference type="Pfam" id="PF00520"/>
    </source>
</evidence>
<dbReference type="GO" id="GO:0001508">
    <property type="term" value="P:action potential"/>
    <property type="evidence" value="ECO:0007669"/>
    <property type="project" value="TreeGrafter"/>
</dbReference>
<dbReference type="OrthoDB" id="9810759at2"/>
<dbReference type="RefSeq" id="WP_145189258.1">
    <property type="nucleotide sequence ID" value="NZ_CP036290.1"/>
</dbReference>
<keyword evidence="4 13" id="KW-0812">Transmembrane</keyword>
<keyword evidence="5" id="KW-0631">Potassium channel</keyword>
<keyword evidence="10 13" id="KW-0472">Membrane</keyword>
<dbReference type="Gene3D" id="1.20.5.110">
    <property type="match status" value="1"/>
</dbReference>
<dbReference type="Gene3D" id="1.10.287.70">
    <property type="match status" value="1"/>
</dbReference>
<evidence type="ECO:0000256" key="9">
    <source>
        <dbReference type="ARBA" id="ARBA00023065"/>
    </source>
</evidence>
<dbReference type="EMBL" id="CP036290">
    <property type="protein sequence ID" value="QDU85600.1"/>
    <property type="molecule type" value="Genomic_DNA"/>
</dbReference>
<feature type="domain" description="Ion transport" evidence="14">
    <location>
        <begin position="8"/>
        <end position="206"/>
    </location>
</feature>
<keyword evidence="3" id="KW-0633">Potassium transport</keyword>
<gene>
    <name evidence="15" type="primary">kcsA</name>
    <name evidence="15" type="ORF">Pla163_27320</name>
</gene>
<dbReference type="PANTHER" id="PTHR11537:SF254">
    <property type="entry name" value="POTASSIUM VOLTAGE-GATED CHANNEL PROTEIN SHAB"/>
    <property type="match status" value="1"/>
</dbReference>
<accession>A0A518D295</accession>
<dbReference type="PANTHER" id="PTHR11537">
    <property type="entry name" value="VOLTAGE-GATED POTASSIUM CHANNEL"/>
    <property type="match status" value="1"/>
</dbReference>
<evidence type="ECO:0000256" key="10">
    <source>
        <dbReference type="ARBA" id="ARBA00023136"/>
    </source>
</evidence>
<protein>
    <submittedName>
        <fullName evidence="15">pH-gated potassium channel KcsA</fullName>
    </submittedName>
</protein>
<evidence type="ECO:0000256" key="1">
    <source>
        <dbReference type="ARBA" id="ARBA00004141"/>
    </source>
</evidence>
<evidence type="ECO:0000313" key="16">
    <source>
        <dbReference type="Proteomes" id="UP000319342"/>
    </source>
</evidence>
<dbReference type="GO" id="GO:0005249">
    <property type="term" value="F:voltage-gated potassium channel activity"/>
    <property type="evidence" value="ECO:0007669"/>
    <property type="project" value="InterPro"/>
</dbReference>
<keyword evidence="11 15" id="KW-0407">Ion channel</keyword>
<dbReference type="InterPro" id="IPR027359">
    <property type="entry name" value="Volt_channel_dom_sf"/>
</dbReference>
<evidence type="ECO:0000256" key="8">
    <source>
        <dbReference type="ARBA" id="ARBA00022989"/>
    </source>
</evidence>
<evidence type="ECO:0000256" key="12">
    <source>
        <dbReference type="SAM" id="Coils"/>
    </source>
</evidence>
<evidence type="ECO:0000256" key="7">
    <source>
        <dbReference type="ARBA" id="ARBA00022958"/>
    </source>
</evidence>
<feature type="transmembrane region" description="Helical" evidence="13">
    <location>
        <begin position="6"/>
        <end position="24"/>
    </location>
</feature>
<sequence>MRRAISPYHLFMLALSVYAVGVPLAELLHEFSAEQVRVFDQMDYVLCAVFFGDFCISLSRAPDRWAYLKKWGWIDLISSIPFWHWLRWGRIARVVFIFRLLSELRGRRIMNEVAVQRRAHSSFLAAGLVSVVVMSVGAVLVLEFESGVNPDLVRAEDALWWALVTITTVGYGDVAPLTDPGRIIASVMMCCGVGLFGTFTAFVAAWFLQPAEQEQDQELARLRREVRDVRRVLDDIARRL</sequence>
<evidence type="ECO:0000256" key="3">
    <source>
        <dbReference type="ARBA" id="ARBA00022538"/>
    </source>
</evidence>
<dbReference type="InterPro" id="IPR028325">
    <property type="entry name" value="VG_K_chnl"/>
</dbReference>
<keyword evidence="12" id="KW-0175">Coiled coil</keyword>
<keyword evidence="9" id="KW-0406">Ion transport</keyword>
<feature type="transmembrane region" description="Helical" evidence="13">
    <location>
        <begin position="158"/>
        <end position="176"/>
    </location>
</feature>
<name>A0A518D295_9BACT</name>
<keyword evidence="8 13" id="KW-1133">Transmembrane helix</keyword>
<proteinExistence type="predicted"/>
<dbReference type="Pfam" id="PF00520">
    <property type="entry name" value="Ion_trans"/>
    <property type="match status" value="1"/>
</dbReference>
<keyword evidence="7" id="KW-0630">Potassium</keyword>
<dbReference type="GO" id="GO:0008076">
    <property type="term" value="C:voltage-gated potassium channel complex"/>
    <property type="evidence" value="ECO:0007669"/>
    <property type="project" value="InterPro"/>
</dbReference>
<dbReference type="InterPro" id="IPR005821">
    <property type="entry name" value="Ion_trans_dom"/>
</dbReference>
<evidence type="ECO:0000256" key="6">
    <source>
        <dbReference type="ARBA" id="ARBA00022882"/>
    </source>
</evidence>